<proteinExistence type="predicted"/>
<feature type="signal peptide" evidence="1">
    <location>
        <begin position="1"/>
        <end position="24"/>
    </location>
</feature>
<evidence type="ECO:0000256" key="1">
    <source>
        <dbReference type="SAM" id="SignalP"/>
    </source>
</evidence>
<evidence type="ECO:0000313" key="2">
    <source>
        <dbReference type="EMBL" id="JAD64725.1"/>
    </source>
</evidence>
<accession>A0A0A9BU91</accession>
<organism evidence="2">
    <name type="scientific">Arundo donax</name>
    <name type="common">Giant reed</name>
    <name type="synonym">Donax arundinaceus</name>
    <dbReference type="NCBI Taxonomy" id="35708"/>
    <lineage>
        <taxon>Eukaryota</taxon>
        <taxon>Viridiplantae</taxon>
        <taxon>Streptophyta</taxon>
        <taxon>Embryophyta</taxon>
        <taxon>Tracheophyta</taxon>
        <taxon>Spermatophyta</taxon>
        <taxon>Magnoliopsida</taxon>
        <taxon>Liliopsida</taxon>
        <taxon>Poales</taxon>
        <taxon>Poaceae</taxon>
        <taxon>PACMAD clade</taxon>
        <taxon>Arundinoideae</taxon>
        <taxon>Arundineae</taxon>
        <taxon>Arundo</taxon>
    </lineage>
</organism>
<protein>
    <submittedName>
        <fullName evidence="2">Uncharacterized protein</fullName>
    </submittedName>
</protein>
<sequence>MSAGTHKNFLFCISFILYCNTCSCFNSVAPQDGGDSVAA</sequence>
<name>A0A0A9BU91_ARUDO</name>
<keyword evidence="1" id="KW-0732">Signal</keyword>
<reference evidence="2" key="2">
    <citation type="journal article" date="2015" name="Data Brief">
        <title>Shoot transcriptome of the giant reed, Arundo donax.</title>
        <authorList>
            <person name="Barrero R.A."/>
            <person name="Guerrero F.D."/>
            <person name="Moolhuijzen P."/>
            <person name="Goolsby J.A."/>
            <person name="Tidwell J."/>
            <person name="Bellgard S.E."/>
            <person name="Bellgard M.I."/>
        </authorList>
    </citation>
    <scope>NUCLEOTIDE SEQUENCE</scope>
    <source>
        <tissue evidence="2">Shoot tissue taken approximately 20 cm above the soil surface</tissue>
    </source>
</reference>
<reference evidence="2" key="1">
    <citation type="submission" date="2014-09" db="EMBL/GenBank/DDBJ databases">
        <authorList>
            <person name="Magalhaes I.L.F."/>
            <person name="Oliveira U."/>
            <person name="Santos F.R."/>
            <person name="Vidigal T.H.D.A."/>
            <person name="Brescovit A.D."/>
            <person name="Santos A.J."/>
        </authorList>
    </citation>
    <scope>NUCLEOTIDE SEQUENCE</scope>
    <source>
        <tissue evidence="2">Shoot tissue taken approximately 20 cm above the soil surface</tissue>
    </source>
</reference>
<dbReference type="AlphaFoldDB" id="A0A0A9BU91"/>
<feature type="chain" id="PRO_5002063057" evidence="1">
    <location>
        <begin position="25"/>
        <end position="39"/>
    </location>
</feature>
<dbReference type="EMBL" id="GBRH01233170">
    <property type="protein sequence ID" value="JAD64725.1"/>
    <property type="molecule type" value="Transcribed_RNA"/>
</dbReference>